<accession>A0ABV7K6Z6</accession>
<evidence type="ECO:0000313" key="2">
    <source>
        <dbReference type="Proteomes" id="UP001595583"/>
    </source>
</evidence>
<comment type="caution">
    <text evidence="1">The sequence shown here is derived from an EMBL/GenBank/DDBJ whole genome shotgun (WGS) entry which is preliminary data.</text>
</comment>
<dbReference type="EMBL" id="JBHRTK010000009">
    <property type="protein sequence ID" value="MFC3206119.1"/>
    <property type="molecule type" value="Genomic_DNA"/>
</dbReference>
<gene>
    <name evidence="1" type="ORF">ACFOHJ_07850</name>
</gene>
<dbReference type="RefSeq" id="WP_378219930.1">
    <property type="nucleotide sequence ID" value="NZ_JBHRTK010000009.1"/>
</dbReference>
<keyword evidence="2" id="KW-1185">Reference proteome</keyword>
<name>A0ABV7K6Z6_9HYPH</name>
<evidence type="ECO:0000313" key="1">
    <source>
        <dbReference type="EMBL" id="MFC3206119.1"/>
    </source>
</evidence>
<organism evidence="1 2">
    <name type="scientific">Aquamicrobium soli</name>
    <dbReference type="NCBI Taxonomy" id="1811518"/>
    <lineage>
        <taxon>Bacteria</taxon>
        <taxon>Pseudomonadati</taxon>
        <taxon>Pseudomonadota</taxon>
        <taxon>Alphaproteobacteria</taxon>
        <taxon>Hyphomicrobiales</taxon>
        <taxon>Phyllobacteriaceae</taxon>
        <taxon>Aquamicrobium</taxon>
    </lineage>
</organism>
<reference evidence="2" key="1">
    <citation type="journal article" date="2019" name="Int. J. Syst. Evol. Microbiol.">
        <title>The Global Catalogue of Microorganisms (GCM) 10K type strain sequencing project: providing services to taxonomists for standard genome sequencing and annotation.</title>
        <authorList>
            <consortium name="The Broad Institute Genomics Platform"/>
            <consortium name="The Broad Institute Genome Sequencing Center for Infectious Disease"/>
            <person name="Wu L."/>
            <person name="Ma J."/>
        </authorList>
    </citation>
    <scope>NUCLEOTIDE SEQUENCE [LARGE SCALE GENOMIC DNA]</scope>
    <source>
        <strain evidence="2">KCTC 52165</strain>
    </source>
</reference>
<sequence length="214" mass="22638">MSYLVVSNPASDTSLAPIEALRAAAGVSTADTSRDVELAALGERISAEIVEACRIAVGEGAEPTLRKEELTETFSGCCDDVLILSRRHNVKITSVTENGTAVTVDARGLKSEAGLLERWVNGQRSRWSASEVVVVYDAGFETSPASLVGVATDLARIRLSQAAADPLVKSTRIEVADIDTVQTDRWVGSVPGTGETGLPAEIMARLARFINPVV</sequence>
<proteinExistence type="predicted"/>
<dbReference type="Proteomes" id="UP001595583">
    <property type="component" value="Unassembled WGS sequence"/>
</dbReference>
<protein>
    <submittedName>
        <fullName evidence="1">Uncharacterized protein</fullName>
    </submittedName>
</protein>